<accession>A0A1C7NEB8</accession>
<dbReference type="Proteomes" id="UP000093000">
    <property type="component" value="Unassembled WGS sequence"/>
</dbReference>
<evidence type="ECO:0000313" key="1">
    <source>
        <dbReference type="EMBL" id="OBZ87437.1"/>
    </source>
</evidence>
<proteinExistence type="predicted"/>
<gene>
    <name evidence="1" type="ORF">A0J61_04507</name>
</gene>
<dbReference type="InParanoid" id="A0A1C7NEB8"/>
<organism evidence="1 2">
    <name type="scientific">Choanephora cucurbitarum</name>
    <dbReference type="NCBI Taxonomy" id="101091"/>
    <lineage>
        <taxon>Eukaryota</taxon>
        <taxon>Fungi</taxon>
        <taxon>Fungi incertae sedis</taxon>
        <taxon>Mucoromycota</taxon>
        <taxon>Mucoromycotina</taxon>
        <taxon>Mucoromycetes</taxon>
        <taxon>Mucorales</taxon>
        <taxon>Mucorineae</taxon>
        <taxon>Choanephoraceae</taxon>
        <taxon>Choanephoroideae</taxon>
        <taxon>Choanephora</taxon>
    </lineage>
</organism>
<dbReference type="AlphaFoldDB" id="A0A1C7NEB8"/>
<sequence length="196" mass="22455">MKMSKGQQYYLKAFQLNAESLYCLRCSTQKEQVDIHTQYYSSARLKTGKVGNYERNKLKEATGSLSKEAFRQQPNRTNMVLLQLKPKPTEAGLCSCLANIMTIIRNIVNRIRSTQSGQQEQLIRCRFVTISTLVKGDQRTEKVLRYIQRAYVNKWGVIFKSEDAHLDQDFIFSGIVKVLDSVPVPLKKISLSLEAL</sequence>
<reference evidence="1 2" key="1">
    <citation type="submission" date="2016-03" db="EMBL/GenBank/DDBJ databases">
        <title>Choanephora cucurbitarum.</title>
        <authorList>
            <person name="Min B."/>
            <person name="Park H."/>
            <person name="Park J.-H."/>
            <person name="Shin H.-D."/>
            <person name="Choi I.-G."/>
        </authorList>
    </citation>
    <scope>NUCLEOTIDE SEQUENCE [LARGE SCALE GENOMIC DNA]</scope>
    <source>
        <strain evidence="1 2">KUS-F28377</strain>
    </source>
</reference>
<evidence type="ECO:0000313" key="2">
    <source>
        <dbReference type="Proteomes" id="UP000093000"/>
    </source>
</evidence>
<keyword evidence="2" id="KW-1185">Reference proteome</keyword>
<dbReference type="EMBL" id="LUGH01000222">
    <property type="protein sequence ID" value="OBZ87437.1"/>
    <property type="molecule type" value="Genomic_DNA"/>
</dbReference>
<protein>
    <submittedName>
        <fullName evidence="1">Uncharacterized protein</fullName>
    </submittedName>
</protein>
<comment type="caution">
    <text evidence="1">The sequence shown here is derived from an EMBL/GenBank/DDBJ whole genome shotgun (WGS) entry which is preliminary data.</text>
</comment>
<name>A0A1C7NEB8_9FUNG</name>